<dbReference type="OrthoDB" id="21449at2759"/>
<dbReference type="PRINTS" id="PR00503">
    <property type="entry name" value="BROMODOMAIN"/>
</dbReference>
<protein>
    <submittedName>
        <fullName evidence="5">Bromodomain containing protein</fullName>
    </submittedName>
</protein>
<comment type="caution">
    <text evidence="5">The sequence shown here is derived from an EMBL/GenBank/DDBJ whole genome shotgun (WGS) entry which is preliminary data.</text>
</comment>
<dbReference type="SMART" id="SM00297">
    <property type="entry name" value="BROMO"/>
    <property type="match status" value="1"/>
</dbReference>
<dbReference type="PROSITE" id="PS50014">
    <property type="entry name" value="BROMODOMAIN_2"/>
    <property type="match status" value="1"/>
</dbReference>
<sequence>MCEGFTDIEYKYCKQITDKLYHHPLALLFLKPVDPITDGCPDYFDVIKEPMDLRTVKEKLNGCKYESSFQWRNDVMKIWENSIKYNAKHILIKKITEKLKKISIKMMTNIPKTDVDLWYIQLQDASKELQSFLKYNPSSSSGMSRSKSKSLHSNPYK</sequence>
<evidence type="ECO:0000313" key="5">
    <source>
        <dbReference type="EMBL" id="OHT12483.1"/>
    </source>
</evidence>
<dbReference type="InterPro" id="IPR018359">
    <property type="entry name" value="Bromodomain_CS"/>
</dbReference>
<feature type="domain" description="Bromo" evidence="4">
    <location>
        <begin position="21"/>
        <end position="93"/>
    </location>
</feature>
<feature type="region of interest" description="Disordered" evidence="3">
    <location>
        <begin position="136"/>
        <end position="157"/>
    </location>
</feature>
<name>A0A1J4KMM7_9EUKA</name>
<dbReference type="Proteomes" id="UP000179807">
    <property type="component" value="Unassembled WGS sequence"/>
</dbReference>
<dbReference type="InterPro" id="IPR001487">
    <property type="entry name" value="Bromodomain"/>
</dbReference>
<evidence type="ECO:0000256" key="3">
    <source>
        <dbReference type="SAM" id="MobiDB-lite"/>
    </source>
</evidence>
<dbReference type="EMBL" id="MLAK01000562">
    <property type="protein sequence ID" value="OHT12483.1"/>
    <property type="molecule type" value="Genomic_DNA"/>
</dbReference>
<dbReference type="SUPFAM" id="SSF47370">
    <property type="entry name" value="Bromodomain"/>
    <property type="match status" value="1"/>
</dbReference>
<keyword evidence="6" id="KW-1185">Reference proteome</keyword>
<dbReference type="VEuPathDB" id="TrichDB:TRFO_17635"/>
<accession>A0A1J4KMM7</accession>
<evidence type="ECO:0000259" key="4">
    <source>
        <dbReference type="PROSITE" id="PS50014"/>
    </source>
</evidence>
<dbReference type="InterPro" id="IPR036427">
    <property type="entry name" value="Bromodomain-like_sf"/>
</dbReference>
<dbReference type="CDD" id="cd04369">
    <property type="entry name" value="Bromodomain"/>
    <property type="match status" value="1"/>
</dbReference>
<keyword evidence="1 2" id="KW-0103">Bromodomain</keyword>
<dbReference type="Gene3D" id="1.20.920.10">
    <property type="entry name" value="Bromodomain-like"/>
    <property type="match status" value="1"/>
</dbReference>
<dbReference type="AlphaFoldDB" id="A0A1J4KMM7"/>
<dbReference type="GeneID" id="94834408"/>
<dbReference type="PANTHER" id="PTHR45926">
    <property type="entry name" value="OSJNBA0053K19.4 PROTEIN"/>
    <property type="match status" value="1"/>
</dbReference>
<evidence type="ECO:0000256" key="2">
    <source>
        <dbReference type="PROSITE-ProRule" id="PRU00035"/>
    </source>
</evidence>
<organism evidence="5 6">
    <name type="scientific">Tritrichomonas foetus</name>
    <dbReference type="NCBI Taxonomy" id="1144522"/>
    <lineage>
        <taxon>Eukaryota</taxon>
        <taxon>Metamonada</taxon>
        <taxon>Parabasalia</taxon>
        <taxon>Tritrichomonadida</taxon>
        <taxon>Tritrichomonadidae</taxon>
        <taxon>Tritrichomonas</taxon>
    </lineage>
</organism>
<dbReference type="PROSITE" id="PS00633">
    <property type="entry name" value="BROMODOMAIN_1"/>
    <property type="match status" value="1"/>
</dbReference>
<reference evidence="5" key="1">
    <citation type="submission" date="2016-10" db="EMBL/GenBank/DDBJ databases">
        <authorList>
            <person name="Benchimol M."/>
            <person name="Almeida L.G."/>
            <person name="Vasconcelos A.T."/>
            <person name="Perreira-Neves A."/>
            <person name="Rosa I.A."/>
            <person name="Tasca T."/>
            <person name="Bogo M.R."/>
            <person name="de Souza W."/>
        </authorList>
    </citation>
    <scope>NUCLEOTIDE SEQUENCE [LARGE SCALE GENOMIC DNA]</scope>
    <source>
        <strain evidence="5">K</strain>
    </source>
</reference>
<dbReference type="RefSeq" id="XP_068365619.1">
    <property type="nucleotide sequence ID" value="XM_068499704.1"/>
</dbReference>
<evidence type="ECO:0000313" key="6">
    <source>
        <dbReference type="Proteomes" id="UP000179807"/>
    </source>
</evidence>
<proteinExistence type="predicted"/>
<gene>
    <name evidence="5" type="ORF">TRFO_17635</name>
</gene>
<dbReference type="Pfam" id="PF00439">
    <property type="entry name" value="Bromodomain"/>
    <property type="match status" value="1"/>
</dbReference>
<evidence type="ECO:0000256" key="1">
    <source>
        <dbReference type="ARBA" id="ARBA00023117"/>
    </source>
</evidence>